<feature type="compositionally biased region" description="Basic and acidic residues" evidence="2">
    <location>
        <begin position="1"/>
        <end position="19"/>
    </location>
</feature>
<dbReference type="OrthoDB" id="76949at2759"/>
<dbReference type="PANTHER" id="PTHR10627">
    <property type="entry name" value="SCP160"/>
    <property type="match status" value="1"/>
</dbReference>
<dbReference type="PaxDb" id="3847-GLYMA08G46440.1"/>
<dbReference type="SMART" id="SM00454">
    <property type="entry name" value="SAM"/>
    <property type="match status" value="1"/>
</dbReference>
<gene>
    <name evidence="5" type="primary">LOC100778940</name>
    <name evidence="4" type="ORF">GLYMA_08G349900</name>
</gene>
<dbReference type="OMA" id="PQLYNRK"/>
<dbReference type="KEGG" id="gmx:100778940"/>
<reference evidence="4 5" key="1">
    <citation type="journal article" date="2010" name="Nature">
        <title>Genome sequence of the palaeopolyploid soybean.</title>
        <authorList>
            <person name="Schmutz J."/>
            <person name="Cannon S.B."/>
            <person name="Schlueter J."/>
            <person name="Ma J."/>
            <person name="Mitros T."/>
            <person name="Nelson W."/>
            <person name="Hyten D.L."/>
            <person name="Song Q."/>
            <person name="Thelen J.J."/>
            <person name="Cheng J."/>
            <person name="Xu D."/>
            <person name="Hellsten U."/>
            <person name="May G.D."/>
            <person name="Yu Y."/>
            <person name="Sakurai T."/>
            <person name="Umezawa T."/>
            <person name="Bhattacharyya M.K."/>
            <person name="Sandhu D."/>
            <person name="Valliyodan B."/>
            <person name="Lindquist E."/>
            <person name="Peto M."/>
            <person name="Grant D."/>
            <person name="Shu S."/>
            <person name="Goodstein D."/>
            <person name="Barry K."/>
            <person name="Futrell-Griggs M."/>
            <person name="Abernathy B."/>
            <person name="Du J."/>
            <person name="Tian Z."/>
            <person name="Zhu L."/>
            <person name="Gill N."/>
            <person name="Joshi T."/>
            <person name="Libault M."/>
            <person name="Sethuraman A."/>
            <person name="Zhang X.-C."/>
            <person name="Shinozaki K."/>
            <person name="Nguyen H.T."/>
            <person name="Wing R.A."/>
            <person name="Cregan P."/>
            <person name="Specht J."/>
            <person name="Grimwood J."/>
            <person name="Rokhsar D."/>
            <person name="Stacey G."/>
            <person name="Shoemaker R.C."/>
            <person name="Jackson S.A."/>
        </authorList>
    </citation>
    <scope>NUCLEOTIDE SEQUENCE [LARGE SCALE GENOMIC DNA]</scope>
    <source>
        <strain evidence="5">cv. Williams 82</strain>
        <tissue evidence="4">Callus</tissue>
    </source>
</reference>
<dbReference type="InterPro" id="IPR001660">
    <property type="entry name" value="SAM"/>
</dbReference>
<feature type="region of interest" description="Disordered" evidence="2">
    <location>
        <begin position="1"/>
        <end position="120"/>
    </location>
</feature>
<reference evidence="4" key="3">
    <citation type="submission" date="2018-07" db="EMBL/GenBank/DDBJ databases">
        <title>WGS assembly of Glycine max.</title>
        <authorList>
            <person name="Schmutz J."/>
            <person name="Cannon S."/>
            <person name="Schlueter J."/>
            <person name="Ma J."/>
            <person name="Mitros T."/>
            <person name="Nelson W."/>
            <person name="Hyten D."/>
            <person name="Song Q."/>
            <person name="Thelen J."/>
            <person name="Cheng J."/>
            <person name="Xu D."/>
            <person name="Hellsten U."/>
            <person name="May G."/>
            <person name="Yu Y."/>
            <person name="Sakurai T."/>
            <person name="Umezawa T."/>
            <person name="Bhattacharyya M."/>
            <person name="Sandhu D."/>
            <person name="Valliyodan B."/>
            <person name="Lindquist E."/>
            <person name="Peto M."/>
            <person name="Grant D."/>
            <person name="Shu S."/>
            <person name="Goodstein D."/>
            <person name="Barry K."/>
            <person name="Futrell-Griggs M."/>
            <person name="Abernathy B."/>
            <person name="Du J."/>
            <person name="Tian Z."/>
            <person name="Zhu L."/>
            <person name="Gill N."/>
            <person name="Joshi T."/>
            <person name="Libault M."/>
            <person name="Sethuraman A."/>
            <person name="Zhang X."/>
            <person name="Shinozaki K."/>
            <person name="Nguyen H."/>
            <person name="Wing R."/>
            <person name="Cregan P."/>
            <person name="Specht J."/>
            <person name="Grimwood J."/>
            <person name="Rokhsar D."/>
            <person name="Stacey G."/>
            <person name="Shoemaker R."/>
            <person name="Jackson S."/>
        </authorList>
    </citation>
    <scope>NUCLEOTIDE SEQUENCE</scope>
    <source>
        <tissue evidence="4">Callus</tissue>
    </source>
</reference>
<dbReference type="SUPFAM" id="SSF47769">
    <property type="entry name" value="SAM/Pointed domain"/>
    <property type="match status" value="1"/>
</dbReference>
<keyword evidence="1" id="KW-0677">Repeat</keyword>
<proteinExistence type="predicted"/>
<dbReference type="InterPro" id="IPR013761">
    <property type="entry name" value="SAM/pointed_sf"/>
</dbReference>
<organism evidence="5">
    <name type="scientific">Glycine max</name>
    <name type="common">Soybean</name>
    <name type="synonym">Glycine hispida</name>
    <dbReference type="NCBI Taxonomy" id="3847"/>
    <lineage>
        <taxon>Eukaryota</taxon>
        <taxon>Viridiplantae</taxon>
        <taxon>Streptophyta</taxon>
        <taxon>Embryophyta</taxon>
        <taxon>Tracheophyta</taxon>
        <taxon>Spermatophyta</taxon>
        <taxon>Magnoliopsida</taxon>
        <taxon>eudicotyledons</taxon>
        <taxon>Gunneridae</taxon>
        <taxon>Pentapetalae</taxon>
        <taxon>rosids</taxon>
        <taxon>fabids</taxon>
        <taxon>Fabales</taxon>
        <taxon>Fabaceae</taxon>
        <taxon>Papilionoideae</taxon>
        <taxon>50 kb inversion clade</taxon>
        <taxon>NPAAA clade</taxon>
        <taxon>indigoferoid/millettioid clade</taxon>
        <taxon>Phaseoleae</taxon>
        <taxon>Glycine</taxon>
        <taxon>Glycine subgen. Soja</taxon>
    </lineage>
</organism>
<feature type="compositionally biased region" description="Basic and acidic residues" evidence="2">
    <location>
        <begin position="36"/>
        <end position="47"/>
    </location>
</feature>
<keyword evidence="6" id="KW-1185">Reference proteome</keyword>
<dbReference type="Proteomes" id="UP000008827">
    <property type="component" value="Chromosome 8"/>
</dbReference>
<reference evidence="5" key="2">
    <citation type="submission" date="2018-02" db="UniProtKB">
        <authorList>
            <consortium name="EnsemblPlants"/>
        </authorList>
    </citation>
    <scope>IDENTIFICATION</scope>
    <source>
        <strain evidence="5">Williams 82</strain>
    </source>
</reference>
<dbReference type="EnsemblPlants" id="KRH46669">
    <property type="protein sequence ID" value="KRH46669"/>
    <property type="gene ID" value="GLYMA_08G349900"/>
</dbReference>
<sequence length="201" mass="22709">MYADRVESGTRRSVKERLDGNFSTDSTRQHRITGKRQREDDKWKHDLYEDDEPQLSNRKVTAQDLRLKLQKKGLHPGGQTGKSSVHGERDLRERLSGTMTQQPKNYDPPKPKVAARASSKSIDVEPAVHIKRSATKKLSRKADASLDDFLQSLGLEKYLIGFQAEEVDMTALNHMTDEDLKAMGIPMGPRKKILLALESKG</sequence>
<protein>
    <recommendedName>
        <fullName evidence="3">SAM domain-containing protein</fullName>
    </recommendedName>
</protein>
<dbReference type="RefSeq" id="XP_003532281.1">
    <property type="nucleotide sequence ID" value="XM_003532233.5"/>
</dbReference>
<dbReference type="PANTHER" id="PTHR10627:SF74">
    <property type="entry name" value="OS08G0526500 PROTEIN"/>
    <property type="match status" value="1"/>
</dbReference>
<dbReference type="SMR" id="I1KZ55"/>
<feature type="domain" description="SAM" evidence="3">
    <location>
        <begin position="141"/>
        <end position="195"/>
    </location>
</feature>
<evidence type="ECO:0000256" key="1">
    <source>
        <dbReference type="ARBA" id="ARBA00022737"/>
    </source>
</evidence>
<dbReference type="ExpressionAtlas" id="I1KZ55">
    <property type="expression patterns" value="baseline and differential"/>
</dbReference>
<dbReference type="GeneID" id="100778940"/>
<evidence type="ECO:0000256" key="2">
    <source>
        <dbReference type="SAM" id="MobiDB-lite"/>
    </source>
</evidence>
<dbReference type="STRING" id="3847.I1KZ55"/>
<name>I1KZ55_SOYBN</name>
<dbReference type="PROSITE" id="PS50105">
    <property type="entry name" value="SAM_DOMAIN"/>
    <property type="match status" value="1"/>
</dbReference>
<dbReference type="Gene3D" id="1.10.150.50">
    <property type="entry name" value="Transcription Factor, Ets-1"/>
    <property type="match status" value="1"/>
</dbReference>
<dbReference type="EMBL" id="CM000841">
    <property type="protein sequence ID" value="KRH46669.1"/>
    <property type="molecule type" value="Genomic_DNA"/>
</dbReference>
<evidence type="ECO:0000259" key="3">
    <source>
        <dbReference type="PROSITE" id="PS50105"/>
    </source>
</evidence>
<evidence type="ECO:0000313" key="4">
    <source>
        <dbReference type="EMBL" id="KRH46669.1"/>
    </source>
</evidence>
<evidence type="ECO:0000313" key="6">
    <source>
        <dbReference type="Proteomes" id="UP000008827"/>
    </source>
</evidence>
<dbReference type="Pfam" id="PF00536">
    <property type="entry name" value="SAM_1"/>
    <property type="match status" value="1"/>
</dbReference>
<dbReference type="AlphaFoldDB" id="I1KZ55"/>
<evidence type="ECO:0000313" key="5">
    <source>
        <dbReference type="EnsemblPlants" id="KRH46669"/>
    </source>
</evidence>
<dbReference type="Gramene" id="KRH46669">
    <property type="protein sequence ID" value="KRH46669"/>
    <property type="gene ID" value="GLYMA_08G349900"/>
</dbReference>
<dbReference type="FunFam" id="1.10.150.50:FF:000054">
    <property type="entry name" value="Sterile alpha motif domain-containing protein"/>
    <property type="match status" value="1"/>
</dbReference>
<accession>I1KZ55</accession>
<dbReference type="eggNOG" id="KOG4374">
    <property type="taxonomic scope" value="Eukaryota"/>
</dbReference>
<feature type="compositionally biased region" description="Basic and acidic residues" evidence="2">
    <location>
        <begin position="85"/>
        <end position="95"/>
    </location>
</feature>